<dbReference type="EMBL" id="JAPJDO010000005">
    <property type="protein sequence ID" value="MCX2936742.1"/>
    <property type="molecule type" value="Genomic_DNA"/>
</dbReference>
<protein>
    <submittedName>
        <fullName evidence="1">Uncharacterized protein</fullName>
    </submittedName>
</protein>
<reference evidence="1 2" key="1">
    <citation type="submission" date="2022-11" db="EMBL/GenBank/DDBJ databases">
        <title>Mycobacterium sp. nov.</title>
        <authorList>
            <person name="Papic B."/>
            <person name="Spicic S."/>
            <person name="Duvnjak S."/>
        </authorList>
    </citation>
    <scope>NUCLEOTIDE SEQUENCE [LARGE SCALE GENOMIC DNA]</scope>
    <source>
        <strain evidence="1 2">CVI_P4</strain>
    </source>
</reference>
<sequence>MSLTPDAATSSVVEDVGASTLRAGVGFVAVSAFVWCDALADLAVPEDGPCDDADDESADAVGMTPHIAAPTPSVTANPPT</sequence>
<accession>A0ABT3SCX3</accession>
<keyword evidence="2" id="KW-1185">Reference proteome</keyword>
<proteinExistence type="predicted"/>
<organism evidence="1 2">
    <name type="scientific">Mycobacterium pinniadriaticum</name>
    <dbReference type="NCBI Taxonomy" id="2994102"/>
    <lineage>
        <taxon>Bacteria</taxon>
        <taxon>Bacillati</taxon>
        <taxon>Actinomycetota</taxon>
        <taxon>Actinomycetes</taxon>
        <taxon>Mycobacteriales</taxon>
        <taxon>Mycobacteriaceae</taxon>
        <taxon>Mycobacterium</taxon>
    </lineage>
</organism>
<evidence type="ECO:0000313" key="1">
    <source>
        <dbReference type="EMBL" id="MCX2936742.1"/>
    </source>
</evidence>
<name>A0ABT3SCX3_9MYCO</name>
<gene>
    <name evidence="1" type="ORF">ORI27_08530</name>
</gene>
<dbReference type="Proteomes" id="UP001300745">
    <property type="component" value="Unassembled WGS sequence"/>
</dbReference>
<evidence type="ECO:0000313" key="2">
    <source>
        <dbReference type="Proteomes" id="UP001300745"/>
    </source>
</evidence>
<dbReference type="RefSeq" id="WP_265996139.1">
    <property type="nucleotide sequence ID" value="NZ_JAPJDN010000005.1"/>
</dbReference>
<comment type="caution">
    <text evidence="1">The sequence shown here is derived from an EMBL/GenBank/DDBJ whole genome shotgun (WGS) entry which is preliminary data.</text>
</comment>